<dbReference type="AlphaFoldDB" id="A0A9D3V4S2"/>
<name>A0A9D3V4S2_9ROSI</name>
<keyword evidence="3" id="KW-1185">Reference proteome</keyword>
<dbReference type="OrthoDB" id="10460777at2759"/>
<feature type="coiled-coil region" evidence="1">
    <location>
        <begin position="81"/>
        <end position="146"/>
    </location>
</feature>
<organism evidence="2 3">
    <name type="scientific">Gossypium stocksii</name>
    <dbReference type="NCBI Taxonomy" id="47602"/>
    <lineage>
        <taxon>Eukaryota</taxon>
        <taxon>Viridiplantae</taxon>
        <taxon>Streptophyta</taxon>
        <taxon>Embryophyta</taxon>
        <taxon>Tracheophyta</taxon>
        <taxon>Spermatophyta</taxon>
        <taxon>Magnoliopsida</taxon>
        <taxon>eudicotyledons</taxon>
        <taxon>Gunneridae</taxon>
        <taxon>Pentapetalae</taxon>
        <taxon>rosids</taxon>
        <taxon>malvids</taxon>
        <taxon>Malvales</taxon>
        <taxon>Malvaceae</taxon>
        <taxon>Malvoideae</taxon>
        <taxon>Gossypium</taxon>
    </lineage>
</organism>
<reference evidence="2 3" key="1">
    <citation type="journal article" date="2021" name="Plant Biotechnol. J.">
        <title>Multi-omics assisted identification of the key and species-specific regulatory components of drought-tolerant mechanisms in Gossypium stocksii.</title>
        <authorList>
            <person name="Yu D."/>
            <person name="Ke L."/>
            <person name="Zhang D."/>
            <person name="Wu Y."/>
            <person name="Sun Y."/>
            <person name="Mei J."/>
            <person name="Sun J."/>
            <person name="Sun Y."/>
        </authorList>
    </citation>
    <scope>NUCLEOTIDE SEQUENCE [LARGE SCALE GENOMIC DNA]</scope>
    <source>
        <strain evidence="3">cv. E1</strain>
        <tissue evidence="2">Leaf</tissue>
    </source>
</reference>
<gene>
    <name evidence="2" type="ORF">J1N35_032576</name>
</gene>
<protein>
    <submittedName>
        <fullName evidence="2">Uncharacterized protein</fullName>
    </submittedName>
</protein>
<keyword evidence="1" id="KW-0175">Coiled coil</keyword>
<comment type="caution">
    <text evidence="2">The sequence shown here is derived from an EMBL/GenBank/DDBJ whole genome shotgun (WGS) entry which is preliminary data.</text>
</comment>
<accession>A0A9D3V4S2</accession>
<sequence>MLRDLSALQKENNQLKIDVQIERSRTEKVQKEVEVVRNDLRDLHLENKKLRVTIKNSGLGKSLTEWKEELSNIKDGMEFWKGKAKKEEEKATRAMMELRKKSIEHEIVSTELMTSRSERQELRVRIRDLEDTLQARQQQLNTLLEA</sequence>
<dbReference type="Proteomes" id="UP000828251">
    <property type="component" value="Unassembled WGS sequence"/>
</dbReference>
<evidence type="ECO:0000256" key="1">
    <source>
        <dbReference type="SAM" id="Coils"/>
    </source>
</evidence>
<evidence type="ECO:0000313" key="3">
    <source>
        <dbReference type="Proteomes" id="UP000828251"/>
    </source>
</evidence>
<evidence type="ECO:0000313" key="2">
    <source>
        <dbReference type="EMBL" id="KAH1067589.1"/>
    </source>
</evidence>
<proteinExistence type="predicted"/>
<dbReference type="EMBL" id="JAIQCV010000009">
    <property type="protein sequence ID" value="KAH1067589.1"/>
    <property type="molecule type" value="Genomic_DNA"/>
</dbReference>